<accession>A0ABW7G971</accession>
<reference evidence="2 3" key="1">
    <citation type="submission" date="2024-09" db="EMBL/GenBank/DDBJ databases">
        <title>Novel species of the genus Pelomonas and Roseateles isolated from streams.</title>
        <authorList>
            <person name="Lu H."/>
        </authorList>
    </citation>
    <scope>NUCLEOTIDE SEQUENCE [LARGE SCALE GENOMIC DNA]</scope>
    <source>
        <strain evidence="2 3">BYS96W</strain>
    </source>
</reference>
<evidence type="ECO:0000313" key="2">
    <source>
        <dbReference type="EMBL" id="MFG6458515.1"/>
    </source>
</evidence>
<evidence type="ECO:0000313" key="3">
    <source>
        <dbReference type="Proteomes" id="UP001606305"/>
    </source>
</evidence>
<gene>
    <name evidence="2" type="ORF">ACG00X_16870</name>
</gene>
<dbReference type="EMBL" id="JBIGIA010000013">
    <property type="protein sequence ID" value="MFG6458515.1"/>
    <property type="molecule type" value="Genomic_DNA"/>
</dbReference>
<keyword evidence="1" id="KW-1133">Transmembrane helix</keyword>
<comment type="caution">
    <text evidence="2">The sequence shown here is derived from an EMBL/GenBank/DDBJ whole genome shotgun (WGS) entry which is preliminary data.</text>
</comment>
<name>A0ABW7G971_9BURK</name>
<proteinExistence type="predicted"/>
<keyword evidence="1" id="KW-0812">Transmembrane</keyword>
<keyword evidence="1" id="KW-0472">Membrane</keyword>
<sequence length="59" mass="6559">MRHFILLLVAALLAYGLWQLGGRPQLHRWARHGVRLAAILALLLAALVAAYHSHALKLL</sequence>
<protein>
    <submittedName>
        <fullName evidence="2">Uncharacterized protein</fullName>
    </submittedName>
</protein>
<evidence type="ECO:0000256" key="1">
    <source>
        <dbReference type="SAM" id="Phobius"/>
    </source>
</evidence>
<keyword evidence="3" id="KW-1185">Reference proteome</keyword>
<feature type="transmembrane region" description="Helical" evidence="1">
    <location>
        <begin position="32"/>
        <end position="51"/>
    </location>
</feature>
<dbReference type="RefSeq" id="WP_394489556.1">
    <property type="nucleotide sequence ID" value="NZ_JBIGIA010000013.1"/>
</dbReference>
<organism evidence="2 3">
    <name type="scientific">Pelomonas nitida</name>
    <dbReference type="NCBI Taxonomy" id="3299027"/>
    <lineage>
        <taxon>Bacteria</taxon>
        <taxon>Pseudomonadati</taxon>
        <taxon>Pseudomonadota</taxon>
        <taxon>Betaproteobacteria</taxon>
        <taxon>Burkholderiales</taxon>
        <taxon>Sphaerotilaceae</taxon>
        <taxon>Roseateles</taxon>
    </lineage>
</organism>
<dbReference type="Proteomes" id="UP001606305">
    <property type="component" value="Unassembled WGS sequence"/>
</dbReference>